<evidence type="ECO:0000256" key="1">
    <source>
        <dbReference type="ARBA" id="ARBA00022801"/>
    </source>
</evidence>
<comment type="caution">
    <text evidence="4">The sequence shown here is derived from an EMBL/GenBank/DDBJ whole genome shotgun (WGS) entry which is preliminary data.</text>
</comment>
<reference evidence="4" key="1">
    <citation type="submission" date="2020-05" db="EMBL/GenBank/DDBJ databases">
        <title>Mycena genomes resolve the evolution of fungal bioluminescence.</title>
        <authorList>
            <person name="Tsai I.J."/>
        </authorList>
    </citation>
    <scope>NUCLEOTIDE SEQUENCE</scope>
    <source>
        <strain evidence="4">171206Taipei</strain>
    </source>
</reference>
<evidence type="ECO:0000256" key="2">
    <source>
        <dbReference type="SAM" id="Phobius"/>
    </source>
</evidence>
<evidence type="ECO:0000259" key="3">
    <source>
        <dbReference type="Pfam" id="PF07859"/>
    </source>
</evidence>
<dbReference type="Proteomes" id="UP000636479">
    <property type="component" value="Unassembled WGS sequence"/>
</dbReference>
<keyword evidence="1 4" id="KW-0378">Hydrolase</keyword>
<dbReference type="SUPFAM" id="SSF53474">
    <property type="entry name" value="alpha/beta-Hydrolases"/>
    <property type="match status" value="1"/>
</dbReference>
<dbReference type="PANTHER" id="PTHR48081">
    <property type="entry name" value="AB HYDROLASE SUPERFAMILY PROTEIN C4A8.06C"/>
    <property type="match status" value="1"/>
</dbReference>
<feature type="domain" description="Alpha/beta hydrolase fold-3" evidence="3">
    <location>
        <begin position="114"/>
        <end position="333"/>
    </location>
</feature>
<dbReference type="Pfam" id="PF07859">
    <property type="entry name" value="Abhydrolase_3"/>
    <property type="match status" value="1"/>
</dbReference>
<keyword evidence="2" id="KW-1133">Transmembrane helix</keyword>
<dbReference type="GeneID" id="59348715"/>
<keyword evidence="2" id="KW-0472">Membrane</keyword>
<dbReference type="InterPro" id="IPR013094">
    <property type="entry name" value="AB_hydrolase_3"/>
</dbReference>
<dbReference type="Gene3D" id="3.40.50.1820">
    <property type="entry name" value="alpha/beta hydrolase"/>
    <property type="match status" value="1"/>
</dbReference>
<protein>
    <submittedName>
        <fullName evidence="4">Abhydrolase-3 domain-containing protein</fullName>
    </submittedName>
</protein>
<dbReference type="PANTHER" id="PTHR48081:SF31">
    <property type="entry name" value="STERYL ACETYL HYDROLASE MUG81-RELATED"/>
    <property type="match status" value="1"/>
</dbReference>
<proteinExistence type="predicted"/>
<dbReference type="RefSeq" id="XP_037217611.1">
    <property type="nucleotide sequence ID" value="XM_037366199.1"/>
</dbReference>
<gene>
    <name evidence="4" type="ORF">MIND_00958300</name>
</gene>
<dbReference type="GO" id="GO:0016787">
    <property type="term" value="F:hydrolase activity"/>
    <property type="evidence" value="ECO:0007669"/>
    <property type="project" value="UniProtKB-KW"/>
</dbReference>
<evidence type="ECO:0000313" key="4">
    <source>
        <dbReference type="EMBL" id="KAF7297252.1"/>
    </source>
</evidence>
<accession>A0A8H6SF74</accession>
<dbReference type="InterPro" id="IPR050300">
    <property type="entry name" value="GDXG_lipolytic_enzyme"/>
</dbReference>
<keyword evidence="5" id="KW-1185">Reference proteome</keyword>
<dbReference type="InterPro" id="IPR029058">
    <property type="entry name" value="AB_hydrolase_fold"/>
</dbReference>
<organism evidence="4 5">
    <name type="scientific">Mycena indigotica</name>
    <dbReference type="NCBI Taxonomy" id="2126181"/>
    <lineage>
        <taxon>Eukaryota</taxon>
        <taxon>Fungi</taxon>
        <taxon>Dikarya</taxon>
        <taxon>Basidiomycota</taxon>
        <taxon>Agaricomycotina</taxon>
        <taxon>Agaricomycetes</taxon>
        <taxon>Agaricomycetidae</taxon>
        <taxon>Agaricales</taxon>
        <taxon>Marasmiineae</taxon>
        <taxon>Mycenaceae</taxon>
        <taxon>Mycena</taxon>
    </lineage>
</organism>
<feature type="transmembrane region" description="Helical" evidence="2">
    <location>
        <begin position="20"/>
        <end position="43"/>
    </location>
</feature>
<keyword evidence="2" id="KW-0812">Transmembrane</keyword>
<sequence length="363" mass="40105">MAPPDKSQYGKLSLAQKLGLAFNLIPLPVVLLWKVVTTSYAGYNQDRTLKRIMGDAFLWYTGGLGVPQLQCILGTDQHIYQTWTKANKLPSTVDELGDDARLFWIGPKRTERVVLFLHGGGFLLPTSEHSISFWRYTQLELEKKGVEIGVAVLEYTLAPYATFPTPLNQARLALNFLFEAGVKPSDLQIVGDSAGGNLTLQILSHILHPLPSVPLISLPAPIQSAMLVSPWISLSASSPSHKSNDGHDFVSLSTMSAWGPQILRDVPAEHRAFAEAVSAPENWFVGAEKVFQHVLISAGGAELLKDDIESFAEAFKKQHNQTEFVVQPNGRHQDMFLDFFVGEKKVGMLTPLTIEWLAARFSE</sequence>
<name>A0A8H6SF74_9AGAR</name>
<dbReference type="EMBL" id="JACAZF010000008">
    <property type="protein sequence ID" value="KAF7297252.1"/>
    <property type="molecule type" value="Genomic_DNA"/>
</dbReference>
<evidence type="ECO:0000313" key="5">
    <source>
        <dbReference type="Proteomes" id="UP000636479"/>
    </source>
</evidence>
<dbReference type="AlphaFoldDB" id="A0A8H6SF74"/>
<dbReference type="OrthoDB" id="2152029at2759"/>